<reference evidence="1" key="1">
    <citation type="submission" date="2025-08" db="UniProtKB">
        <authorList>
            <consortium name="Ensembl"/>
        </authorList>
    </citation>
    <scope>IDENTIFICATION</scope>
</reference>
<sequence>MTISSPCSSWKMLFTPPSSSAMAPASVSQPAPSPPIICPSPSISAIICTPRSPSGSIWSNTTSCSMPSHGLAGLTCLRLDVWEKDLEQMEQLVFLNDLPHSLQTYGLSPVWTFLCRRRLLEFLNALEQESHGYGHSPVCCRR</sequence>
<proteinExistence type="predicted"/>
<dbReference type="Proteomes" id="UP000261480">
    <property type="component" value="Unplaced"/>
</dbReference>
<dbReference type="AlphaFoldDB" id="A0A3B3Z564"/>
<evidence type="ECO:0000313" key="1">
    <source>
        <dbReference type="Ensembl" id="ENSPMEP00000034772.1"/>
    </source>
</evidence>
<organism evidence="1 2">
    <name type="scientific">Poecilia mexicana</name>
    <dbReference type="NCBI Taxonomy" id="48701"/>
    <lineage>
        <taxon>Eukaryota</taxon>
        <taxon>Metazoa</taxon>
        <taxon>Chordata</taxon>
        <taxon>Craniata</taxon>
        <taxon>Vertebrata</taxon>
        <taxon>Euteleostomi</taxon>
        <taxon>Actinopterygii</taxon>
        <taxon>Neopterygii</taxon>
        <taxon>Teleostei</taxon>
        <taxon>Neoteleostei</taxon>
        <taxon>Acanthomorphata</taxon>
        <taxon>Ovalentaria</taxon>
        <taxon>Atherinomorphae</taxon>
        <taxon>Cyprinodontiformes</taxon>
        <taxon>Poeciliidae</taxon>
        <taxon>Poeciliinae</taxon>
        <taxon>Poecilia</taxon>
    </lineage>
</organism>
<name>A0A3B3Z564_9TELE</name>
<reference evidence="1" key="2">
    <citation type="submission" date="2025-09" db="UniProtKB">
        <authorList>
            <consortium name="Ensembl"/>
        </authorList>
    </citation>
    <scope>IDENTIFICATION</scope>
</reference>
<dbReference type="Ensembl" id="ENSPMET00000030659.1">
    <property type="protein sequence ID" value="ENSPMEP00000034772.1"/>
    <property type="gene ID" value="ENSPMEG00000024172.1"/>
</dbReference>
<protein>
    <submittedName>
        <fullName evidence="1">Uncharacterized protein</fullName>
    </submittedName>
</protein>
<evidence type="ECO:0000313" key="2">
    <source>
        <dbReference type="Proteomes" id="UP000261480"/>
    </source>
</evidence>
<keyword evidence="2" id="KW-1185">Reference proteome</keyword>
<accession>A0A3B3Z564</accession>